<name>A0A2K9E3F8_9FIRM</name>
<accession>A0A2K9E3F8</accession>
<evidence type="ECO:0000313" key="1">
    <source>
        <dbReference type="EMBL" id="AUG58262.1"/>
    </source>
</evidence>
<keyword evidence="2" id="KW-1185">Reference proteome</keyword>
<reference evidence="1 2" key="1">
    <citation type="submission" date="2017-12" db="EMBL/GenBank/DDBJ databases">
        <title>Complete genome sequence of Herbivorax saccincola GGR1, a novel Cellulosome-producing hydrolytic bacterium in a thermophilic biogas plant, established by Illumina and Nanopore MinION sequencing.</title>
        <authorList>
            <person name="Pechtl A."/>
            <person name="Ruckert C."/>
            <person name="Koeck D.E."/>
            <person name="Maus I."/>
            <person name="Winkler A."/>
            <person name="Kalinowski J."/>
            <person name="Puhler A."/>
            <person name="Schwarz W.W."/>
            <person name="Zverlov V.V."/>
            <person name="Schluter A."/>
            <person name="Liebl W."/>
        </authorList>
    </citation>
    <scope>NUCLEOTIDE SEQUENCE [LARGE SCALE GENOMIC DNA]</scope>
    <source>
        <strain evidence="2">SR1</strain>
    </source>
</reference>
<dbReference type="KEGG" id="hsc:HVS_11875"/>
<organism evidence="1 2">
    <name type="scientific">Acetivibrio saccincola</name>
    <dbReference type="NCBI Taxonomy" id="1677857"/>
    <lineage>
        <taxon>Bacteria</taxon>
        <taxon>Bacillati</taxon>
        <taxon>Bacillota</taxon>
        <taxon>Clostridia</taxon>
        <taxon>Eubacteriales</taxon>
        <taxon>Oscillospiraceae</taxon>
        <taxon>Acetivibrio</taxon>
    </lineage>
</organism>
<dbReference type="EMBL" id="CP025197">
    <property type="protein sequence ID" value="AUG58262.1"/>
    <property type="molecule type" value="Genomic_DNA"/>
</dbReference>
<evidence type="ECO:0000313" key="2">
    <source>
        <dbReference type="Proteomes" id="UP000233534"/>
    </source>
</evidence>
<sequence>MNQGFLGNMHTVLCYIRLMQYAEEVGADDIFDNNALKAKLIKQVEKSITRNAGEWETSYVCRPSQFFNSKESIFYINNKEIADFECDFIIKTQLDDGSWNITWNWADYPEEWAVSKNWWKSNGIITNLLYLKGFKKI</sequence>
<proteinExistence type="predicted"/>
<dbReference type="Proteomes" id="UP000233534">
    <property type="component" value="Chromosome"/>
</dbReference>
<dbReference type="AlphaFoldDB" id="A0A2K9E3F8"/>
<gene>
    <name evidence="1" type="ORF">HVS_11875</name>
</gene>
<protein>
    <submittedName>
        <fullName evidence="1">Uncharacterized protein</fullName>
    </submittedName>
</protein>